<dbReference type="Pfam" id="PF07986">
    <property type="entry name" value="TBCC"/>
    <property type="match status" value="1"/>
</dbReference>
<dbReference type="AlphaFoldDB" id="A0A0S4IVF7"/>
<gene>
    <name evidence="3" type="ORF">BSAL_70270</name>
</gene>
<dbReference type="InterPro" id="IPR039589">
    <property type="entry name" value="TBCC1"/>
</dbReference>
<sequence>MQSAHASSLFDAFYSLNQPSLKQESRIEHSRVLLGKMGGAVDEAKWSSVSSSRVVSLPGLSMFLMAQMFLERPPKASVGEGNPETILTFVKQHLHDFVSSSTVTKPGRVTLNDVQELQLLLREVANGVEQPFGTSLGFLWTRTEKTIDVAVLTQFLRPRIVLPADIRAQGFPNNVVTEKTIDVAVLTQFLRPRIVLPADIRAQGFPNNVVTKGIVSSVHIQPNPMNAGPANSGTTSSKFPSATFRIAKSAHDVQELQLLLREVANGVEQPFGTSLGFLWTRTEKTIDVAVLTQFLRPRIVLPADIRAQGFPNNVVTKGIVSSVHIQPNPMNAGPANSGTTSSKFPSATFRIAKSAQSSFYVTAELPSTTLSQLSNCSVALGPVAGVLSIDRCENTTISALCGAVVLSNCRNVTLCICTNTPPVLGDGILSNEDVRIAPYNTHYSTLEEHLLSSGINPKLNLWRCGIANPFQLPPAEFSSVSFPIAPQGQAVVTTRTNPVPLPKAYSDALAARVLRFQQVSSMLQQTYRQLETSGRKDLSEGLRQKVHSMFLDYLYDNGQAKSLVDLLHQNAPTATSVPR</sequence>
<dbReference type="VEuPathDB" id="TriTrypDB:BSAL_70270"/>
<evidence type="ECO:0000313" key="4">
    <source>
        <dbReference type="Proteomes" id="UP000051952"/>
    </source>
</evidence>
<evidence type="ECO:0000259" key="2">
    <source>
        <dbReference type="PROSITE" id="PS51329"/>
    </source>
</evidence>
<dbReference type="PANTHER" id="PTHR16052:SF0">
    <property type="entry name" value="TBCC DOMAIN-CONTAINING PROTEIN 1"/>
    <property type="match status" value="1"/>
</dbReference>
<dbReference type="InterPro" id="IPR017901">
    <property type="entry name" value="C-CAP_CF_C-like"/>
</dbReference>
<name>A0A0S4IVF7_BODSA</name>
<dbReference type="OMA" id="RCENCNI"/>
<organism evidence="3 4">
    <name type="scientific">Bodo saltans</name>
    <name type="common">Flagellated protozoan</name>
    <dbReference type="NCBI Taxonomy" id="75058"/>
    <lineage>
        <taxon>Eukaryota</taxon>
        <taxon>Discoba</taxon>
        <taxon>Euglenozoa</taxon>
        <taxon>Kinetoplastea</taxon>
        <taxon>Metakinetoplastina</taxon>
        <taxon>Eubodonida</taxon>
        <taxon>Bodonidae</taxon>
        <taxon>Bodo</taxon>
    </lineage>
</organism>
<dbReference type="PANTHER" id="PTHR16052">
    <property type="entry name" value="TBCC DOMAIN-CONTAINING PROTEIN 1"/>
    <property type="match status" value="1"/>
</dbReference>
<feature type="domain" description="C-CAP/cofactor C-like" evidence="2">
    <location>
        <begin position="302"/>
        <end position="457"/>
    </location>
</feature>
<accession>A0A0S4IVF7</accession>
<reference evidence="4" key="1">
    <citation type="submission" date="2015-09" db="EMBL/GenBank/DDBJ databases">
        <authorList>
            <consortium name="Pathogen Informatics"/>
        </authorList>
    </citation>
    <scope>NUCLEOTIDE SEQUENCE [LARGE SCALE GENOMIC DNA]</scope>
    <source>
        <strain evidence="4">Lake Konstanz</strain>
    </source>
</reference>
<proteinExistence type="inferred from homology"/>
<keyword evidence="4" id="KW-1185">Reference proteome</keyword>
<evidence type="ECO:0000256" key="1">
    <source>
        <dbReference type="ARBA" id="ARBA00008848"/>
    </source>
</evidence>
<dbReference type="InterPro" id="IPR012945">
    <property type="entry name" value="Tubulin-bd_cofactor_C_dom"/>
</dbReference>
<comment type="similarity">
    <text evidence="1">Belongs to the TBCC family.</text>
</comment>
<dbReference type="EMBL" id="CYKH01000513">
    <property type="protein sequence ID" value="CUG03839.1"/>
    <property type="molecule type" value="Genomic_DNA"/>
</dbReference>
<evidence type="ECO:0000313" key="3">
    <source>
        <dbReference type="EMBL" id="CUG03839.1"/>
    </source>
</evidence>
<dbReference type="InterPro" id="IPR016098">
    <property type="entry name" value="CAP/MinC_C"/>
</dbReference>
<dbReference type="OrthoDB" id="427777at2759"/>
<protein>
    <recommendedName>
        <fullName evidence="2">C-CAP/cofactor C-like domain-containing protein</fullName>
    </recommendedName>
</protein>
<dbReference type="Proteomes" id="UP000051952">
    <property type="component" value="Unassembled WGS sequence"/>
</dbReference>
<dbReference type="PROSITE" id="PS51329">
    <property type="entry name" value="C_CAP_COFACTOR_C"/>
    <property type="match status" value="1"/>
</dbReference>
<dbReference type="Gene3D" id="2.160.20.70">
    <property type="match status" value="1"/>
</dbReference>